<dbReference type="CDD" id="cd20353">
    <property type="entry name" value="Rcat_RBR_RNF216"/>
    <property type="match status" value="1"/>
</dbReference>
<dbReference type="InterPro" id="IPR051628">
    <property type="entry name" value="LUBAC_E3_Ligases"/>
</dbReference>
<dbReference type="PANTHER" id="PTHR22770:SF47">
    <property type="entry name" value="E3 UBIQUITIN-PROTEIN LIGASE RNF216"/>
    <property type="match status" value="1"/>
</dbReference>
<evidence type="ECO:0000256" key="2">
    <source>
        <dbReference type="ARBA" id="ARBA00022679"/>
    </source>
</evidence>
<organism evidence="11 12">
    <name type="scientific">Chaetomium globosum (strain ATCC 6205 / CBS 148.51 / DSM 1962 / NBRC 6347 / NRRL 1970)</name>
    <name type="common">Soil fungus</name>
    <dbReference type="NCBI Taxonomy" id="306901"/>
    <lineage>
        <taxon>Eukaryota</taxon>
        <taxon>Fungi</taxon>
        <taxon>Dikarya</taxon>
        <taxon>Ascomycota</taxon>
        <taxon>Pezizomycotina</taxon>
        <taxon>Sordariomycetes</taxon>
        <taxon>Sordariomycetidae</taxon>
        <taxon>Sordariales</taxon>
        <taxon>Chaetomiaceae</taxon>
        <taxon>Chaetomium</taxon>
    </lineage>
</organism>
<feature type="region of interest" description="Disordered" evidence="9">
    <location>
        <begin position="851"/>
        <end position="889"/>
    </location>
</feature>
<dbReference type="AlphaFoldDB" id="Q2H227"/>
<feature type="region of interest" description="Disordered" evidence="9">
    <location>
        <begin position="1"/>
        <end position="26"/>
    </location>
</feature>
<keyword evidence="8" id="KW-0175">Coiled coil</keyword>
<sequence length="889" mass="97732">MAPRDVIVISSDSPSPPPHSPPPLAAQPNLIDYLEADLDAALNGDLNHNLDGSNLQGLPEPSLQMPAVLRSSLGPAAQNEGMSKCEEDVLSCFPDICPGYLKTQMQQHHWNSQSIVTRLLDDLEKGEPYPKRVSLKQKRPERVEEKEKEEVKRRKFNHEDPRLVDKEPTYQKLYIKKAKALLKVAFHQRYAEDIESALKANNYQLYATYLLLDKASWSAEGNAMKHKRISSKRPHAEEDLRRGVVHQAEIDALAAFDAARAFCTEEAEARESKEAEQRQKVQEEEENFRRAKAEGSVAECGCCYEELALNSMVHCAGDTTHWFCRSCAKQMAEHLVGLSKYRLGCMSVDGCDATFSRDQKELFLDDKLTNALEQIEQEEVLRLAGIENLESCPFCPYAAEYPPVEENKEFRCENPECNLVSCRLCRQETHIPKTCEEIAKERGHSARRTIEEAMSAALIRKCNKCGTPFIKEHGCNKMTCTRGGCGNVQCYVCSKSVEVRHQNEVHAAEARARQQVVEQNPDVGEELLDINFSEKVKEDDVRRGGARPTPQRAHQRQNLGVVVPGRLPVVFANRVLPPAAYIDARPRIRQLAEFEQQLQKLKAQADARGRILIQTPPAAPAQPPHARQEPVGRVDHPQVFQYPPYNMIDFTPLAQTPGVPTPRSAPPATAAPAAPAAPAVSVAPAARVDSAGLAAPVTPTARVASAAPGFPGQPYVNGGLGSLRHNALVAGARDAGVGQTVIQPGGTVRKCNLSADPRNNLSANYLNHDPFADPYNKPLINADAKNPFGIYLGSPWRPDAAIQARGQAPQPGHRPNPQQGAGANHGTGARGSQFREGVAAENANLAAPNIEGFPGLNMRGFPTPIERDSVVPEIQDPPLLIIPRGKRRQ</sequence>
<dbReference type="GO" id="GO:0008270">
    <property type="term" value="F:zinc ion binding"/>
    <property type="evidence" value="ECO:0007669"/>
    <property type="project" value="UniProtKB-KW"/>
</dbReference>
<dbReference type="RefSeq" id="XP_001223383.1">
    <property type="nucleotide sequence ID" value="XM_001223382.1"/>
</dbReference>
<dbReference type="EMBL" id="CH408032">
    <property type="protein sequence ID" value="EAQ87550.1"/>
    <property type="molecule type" value="Genomic_DNA"/>
</dbReference>
<dbReference type="InterPro" id="IPR047546">
    <property type="entry name" value="Rcat_RBR_RNF216"/>
</dbReference>
<evidence type="ECO:0000256" key="4">
    <source>
        <dbReference type="ARBA" id="ARBA00022737"/>
    </source>
</evidence>
<feature type="domain" description="RING-type" evidence="10">
    <location>
        <begin position="296"/>
        <end position="512"/>
    </location>
</feature>
<keyword evidence="12" id="KW-1185">Reference proteome</keyword>
<keyword evidence="7" id="KW-0862">Zinc</keyword>
<dbReference type="GeneID" id="4392141"/>
<keyword evidence="2" id="KW-0808">Transferase</keyword>
<keyword evidence="4" id="KW-0677">Repeat</keyword>
<keyword evidence="6" id="KW-0833">Ubl conjugation pathway</keyword>
<dbReference type="GO" id="GO:0016740">
    <property type="term" value="F:transferase activity"/>
    <property type="evidence" value="ECO:0007669"/>
    <property type="project" value="UniProtKB-KW"/>
</dbReference>
<dbReference type="PROSITE" id="PS51873">
    <property type="entry name" value="TRIAD"/>
    <property type="match status" value="1"/>
</dbReference>
<reference evidence="12" key="1">
    <citation type="journal article" date="2015" name="Genome Announc.">
        <title>Draft genome sequence of the cellulolytic fungus Chaetomium globosum.</title>
        <authorList>
            <person name="Cuomo C.A."/>
            <person name="Untereiner W.A."/>
            <person name="Ma L.-J."/>
            <person name="Grabherr M."/>
            <person name="Birren B.W."/>
        </authorList>
    </citation>
    <scope>NUCLEOTIDE SEQUENCE [LARGE SCALE GENOMIC DNA]</scope>
    <source>
        <strain evidence="12">ATCC 6205 / CBS 148.51 / DSM 1962 / NBRC 6347 / NRRL 1970</strain>
    </source>
</reference>
<feature type="compositionally biased region" description="Basic and acidic residues" evidence="9">
    <location>
        <begin position="138"/>
        <end position="154"/>
    </location>
</feature>
<name>Q2H227_CHAGB</name>
<feature type="region of interest" description="Disordered" evidence="9">
    <location>
        <begin position="130"/>
        <end position="154"/>
    </location>
</feature>
<dbReference type="InterPro" id="IPR047544">
    <property type="entry name" value="RING-HC_RBR_RNF216"/>
</dbReference>
<proteinExistence type="predicted"/>
<evidence type="ECO:0000256" key="1">
    <source>
        <dbReference type="ARBA" id="ARBA00004906"/>
    </source>
</evidence>
<feature type="region of interest" description="Disordered" evidence="9">
    <location>
        <begin position="804"/>
        <end position="833"/>
    </location>
</feature>
<dbReference type="OrthoDB" id="10009520at2759"/>
<dbReference type="CDD" id="cd16630">
    <property type="entry name" value="RING-HC_RBR_RNF216"/>
    <property type="match status" value="1"/>
</dbReference>
<keyword evidence="5" id="KW-0863">Zinc-finger</keyword>
<dbReference type="InterPro" id="IPR047545">
    <property type="entry name" value="BRcat_RBR_RNF216"/>
</dbReference>
<accession>Q2H227</accession>
<dbReference type="Proteomes" id="UP000001056">
    <property type="component" value="Unassembled WGS sequence"/>
</dbReference>
<dbReference type="Pfam" id="PF26200">
    <property type="entry name" value="Rcat_RNF216"/>
    <property type="match status" value="1"/>
</dbReference>
<evidence type="ECO:0000256" key="5">
    <source>
        <dbReference type="ARBA" id="ARBA00022771"/>
    </source>
</evidence>
<evidence type="ECO:0000256" key="7">
    <source>
        <dbReference type="ARBA" id="ARBA00022833"/>
    </source>
</evidence>
<evidence type="ECO:0000313" key="12">
    <source>
        <dbReference type="Proteomes" id="UP000001056"/>
    </source>
</evidence>
<dbReference type="PANTHER" id="PTHR22770">
    <property type="entry name" value="UBIQUITIN CONJUGATING ENZYME 7 INTERACTING PROTEIN-RELATED"/>
    <property type="match status" value="1"/>
</dbReference>
<protein>
    <recommendedName>
        <fullName evidence="10">RING-type domain-containing protein</fullName>
    </recommendedName>
</protein>
<feature type="coiled-coil region" evidence="8">
    <location>
        <begin position="264"/>
        <end position="294"/>
    </location>
</feature>
<dbReference type="InterPro" id="IPR044066">
    <property type="entry name" value="TRIAD_supradom"/>
</dbReference>
<dbReference type="eggNOG" id="KOG1812">
    <property type="taxonomic scope" value="Eukaryota"/>
</dbReference>
<gene>
    <name evidence="11" type="ORF">CHGG_04169</name>
</gene>
<evidence type="ECO:0000256" key="8">
    <source>
        <dbReference type="SAM" id="Coils"/>
    </source>
</evidence>
<evidence type="ECO:0000256" key="6">
    <source>
        <dbReference type="ARBA" id="ARBA00022786"/>
    </source>
</evidence>
<comment type="pathway">
    <text evidence="1">Protein modification; protein ubiquitination.</text>
</comment>
<evidence type="ECO:0000256" key="3">
    <source>
        <dbReference type="ARBA" id="ARBA00022723"/>
    </source>
</evidence>
<feature type="compositionally biased region" description="Pro residues" evidence="9">
    <location>
        <begin position="14"/>
        <end position="25"/>
    </location>
</feature>
<dbReference type="InParanoid" id="Q2H227"/>
<evidence type="ECO:0000256" key="9">
    <source>
        <dbReference type="SAM" id="MobiDB-lite"/>
    </source>
</evidence>
<dbReference type="SUPFAM" id="SSF57850">
    <property type="entry name" value="RING/U-box"/>
    <property type="match status" value="2"/>
</dbReference>
<dbReference type="VEuPathDB" id="FungiDB:CHGG_04169"/>
<dbReference type="CDD" id="cd20339">
    <property type="entry name" value="BRcat_RBR_RNF216"/>
    <property type="match status" value="1"/>
</dbReference>
<dbReference type="STRING" id="306901.Q2H227"/>
<keyword evidence="3" id="KW-0479">Metal-binding</keyword>
<evidence type="ECO:0000313" key="11">
    <source>
        <dbReference type="EMBL" id="EAQ87550.1"/>
    </source>
</evidence>
<dbReference type="HOGENOM" id="CLU_324648_0_0_1"/>
<evidence type="ECO:0000259" key="10">
    <source>
        <dbReference type="PROSITE" id="PS51873"/>
    </source>
</evidence>
<dbReference type="Gene3D" id="1.20.120.1750">
    <property type="match status" value="1"/>
</dbReference>